<feature type="region of interest" description="Disordered" evidence="1">
    <location>
        <begin position="74"/>
        <end position="94"/>
    </location>
</feature>
<organism evidence="2 3">
    <name type="scientific">Iphiclides podalirius</name>
    <name type="common">scarce swallowtail</name>
    <dbReference type="NCBI Taxonomy" id="110791"/>
    <lineage>
        <taxon>Eukaryota</taxon>
        <taxon>Metazoa</taxon>
        <taxon>Ecdysozoa</taxon>
        <taxon>Arthropoda</taxon>
        <taxon>Hexapoda</taxon>
        <taxon>Insecta</taxon>
        <taxon>Pterygota</taxon>
        <taxon>Neoptera</taxon>
        <taxon>Endopterygota</taxon>
        <taxon>Lepidoptera</taxon>
        <taxon>Glossata</taxon>
        <taxon>Ditrysia</taxon>
        <taxon>Papilionoidea</taxon>
        <taxon>Papilionidae</taxon>
        <taxon>Papilioninae</taxon>
        <taxon>Iphiclides</taxon>
    </lineage>
</organism>
<sequence>MQRLSHEWGGRCDAKYEGSRHRGDVYGAMEEFTIDAITCAACSHTADARRPLKRSGEHQQRWYVSDCAREACAPPTTTKPMRSETNVQADDSPK</sequence>
<feature type="compositionally biased region" description="Polar residues" evidence="1">
    <location>
        <begin position="75"/>
        <end position="94"/>
    </location>
</feature>
<dbReference type="EMBL" id="OW152828">
    <property type="protein sequence ID" value="CAH2044881.1"/>
    <property type="molecule type" value="Genomic_DNA"/>
</dbReference>
<gene>
    <name evidence="2" type="ORF">IPOD504_LOCUS4831</name>
</gene>
<feature type="non-terminal residue" evidence="2">
    <location>
        <position position="94"/>
    </location>
</feature>
<dbReference type="Proteomes" id="UP000837857">
    <property type="component" value="Chromosome 16"/>
</dbReference>
<evidence type="ECO:0000256" key="1">
    <source>
        <dbReference type="SAM" id="MobiDB-lite"/>
    </source>
</evidence>
<evidence type="ECO:0000313" key="3">
    <source>
        <dbReference type="Proteomes" id="UP000837857"/>
    </source>
</evidence>
<reference evidence="2" key="1">
    <citation type="submission" date="2022-03" db="EMBL/GenBank/DDBJ databases">
        <authorList>
            <person name="Martin H S."/>
        </authorList>
    </citation>
    <scope>NUCLEOTIDE SEQUENCE</scope>
</reference>
<name>A0ABN8HZV7_9NEOP</name>
<protein>
    <submittedName>
        <fullName evidence="2">Uncharacterized protein</fullName>
    </submittedName>
</protein>
<accession>A0ABN8HZV7</accession>
<evidence type="ECO:0000313" key="2">
    <source>
        <dbReference type="EMBL" id="CAH2044881.1"/>
    </source>
</evidence>
<keyword evidence="3" id="KW-1185">Reference proteome</keyword>
<proteinExistence type="predicted"/>